<organism evidence="1">
    <name type="scientific">freshwater metagenome</name>
    <dbReference type="NCBI Taxonomy" id="449393"/>
    <lineage>
        <taxon>unclassified sequences</taxon>
        <taxon>metagenomes</taxon>
        <taxon>ecological metagenomes</taxon>
    </lineage>
</organism>
<dbReference type="InterPro" id="IPR027417">
    <property type="entry name" value="P-loop_NTPase"/>
</dbReference>
<protein>
    <submittedName>
        <fullName evidence="1">Unannotated protein</fullName>
    </submittedName>
</protein>
<evidence type="ECO:0000313" key="1">
    <source>
        <dbReference type="EMBL" id="CAB4333028.1"/>
    </source>
</evidence>
<dbReference type="SUPFAM" id="SSF52540">
    <property type="entry name" value="P-loop containing nucleoside triphosphate hydrolases"/>
    <property type="match status" value="1"/>
</dbReference>
<dbReference type="NCBIfam" id="TIGR03815">
    <property type="entry name" value="CpaE_hom_Actino"/>
    <property type="match status" value="1"/>
</dbReference>
<name>A0A6J5YVM9_9ZZZZ</name>
<dbReference type="Gene3D" id="3.40.50.300">
    <property type="entry name" value="P-loop containing nucleotide triphosphate hydrolases"/>
    <property type="match status" value="1"/>
</dbReference>
<reference evidence="1" key="1">
    <citation type="submission" date="2020-05" db="EMBL/GenBank/DDBJ databases">
        <authorList>
            <person name="Chiriac C."/>
            <person name="Salcher M."/>
            <person name="Ghai R."/>
            <person name="Kavagutti S V."/>
        </authorList>
    </citation>
    <scope>NUCLEOTIDE SEQUENCE</scope>
</reference>
<dbReference type="AlphaFoldDB" id="A0A6J5YVM9"/>
<dbReference type="InterPro" id="IPR022521">
    <property type="entry name" value="Rv3660c"/>
</dbReference>
<sequence length="351" mass="37444">MNQLVLLSSDEETIAEVKTIAAVAQLPVRVMERLDESSITTCRLLLVDSSSDTAGNVDIEQLKACGTDIAVLTWSTPGPPHWNLASRISASTIVQLPNERNLLLGLLVNEPEVQATIVALVPLVPGSGASIFSGILSHHLGSAGFSTCLVDCDDQSSGLQLLAGIEKHPGTRWKDIVRSAGIKGNSVLTSLPSTDTFAVLSHTQEFTEVNIDTMCAVTRNLAADCEFVILDAGAQLLHSGHQLLNQADAICYITTNSIPAVATALKTRSRMRSVEQKHGLIVRQTPGCVLDPMTVAETLDMPLWSTFATSTRLVEQLEQGLGFNAINVAGITRATAHLAGHLIEQPHLHAV</sequence>
<proteinExistence type="predicted"/>
<accession>A0A6J5YVM9</accession>
<dbReference type="EMBL" id="CAESAJ010000020">
    <property type="protein sequence ID" value="CAB4333028.1"/>
    <property type="molecule type" value="Genomic_DNA"/>
</dbReference>
<gene>
    <name evidence="1" type="ORF">UFOPK3770_00349</name>
</gene>